<keyword evidence="3" id="KW-1185">Reference proteome</keyword>
<feature type="region of interest" description="Disordered" evidence="1">
    <location>
        <begin position="218"/>
        <end position="240"/>
    </location>
</feature>
<protein>
    <submittedName>
        <fullName evidence="2">Uncharacterized protein</fullName>
    </submittedName>
</protein>
<evidence type="ECO:0000313" key="3">
    <source>
        <dbReference type="Proteomes" id="UP001239445"/>
    </source>
</evidence>
<feature type="region of interest" description="Disordered" evidence="1">
    <location>
        <begin position="119"/>
        <end position="184"/>
    </location>
</feature>
<sequence length="240" mass="26201">MPQHQVAMADRTLPPPSPIEPRHIYLAPDAPDSKNPRGHPFPGPLFVPPHGARQPEASAPDRPISSAPPRSPRSTPAAGSSLGPATRPGEDNSVNAPQSVPVPTPRYVYNRPVQQIVDHRVSQRSLQASNGYRTIRPSPASSSGRARRVLSSVSPRPAAPPYSHPRYRLPAGRPPSQETPRAPRRRRWYILIENAGNDRGTPKQSARCPACDCLLTVFEDSGTDNNDGDYDAEEEEEDDD</sequence>
<feature type="compositionally biased region" description="Acidic residues" evidence="1">
    <location>
        <begin position="226"/>
        <end position="240"/>
    </location>
</feature>
<accession>A0AAJ0F8Q3</accession>
<proteinExistence type="predicted"/>
<feature type="compositionally biased region" description="Low complexity" evidence="1">
    <location>
        <begin position="57"/>
        <end position="81"/>
    </location>
</feature>
<gene>
    <name evidence="2" type="ORF">QBC47DRAFT_56782</name>
</gene>
<evidence type="ECO:0000256" key="1">
    <source>
        <dbReference type="SAM" id="MobiDB-lite"/>
    </source>
</evidence>
<comment type="caution">
    <text evidence="2">The sequence shown here is derived from an EMBL/GenBank/DDBJ whole genome shotgun (WGS) entry which is preliminary data.</text>
</comment>
<name>A0AAJ0F8Q3_9PEZI</name>
<organism evidence="2 3">
    <name type="scientific">Echria macrotheca</name>
    <dbReference type="NCBI Taxonomy" id="438768"/>
    <lineage>
        <taxon>Eukaryota</taxon>
        <taxon>Fungi</taxon>
        <taxon>Dikarya</taxon>
        <taxon>Ascomycota</taxon>
        <taxon>Pezizomycotina</taxon>
        <taxon>Sordariomycetes</taxon>
        <taxon>Sordariomycetidae</taxon>
        <taxon>Sordariales</taxon>
        <taxon>Schizotheciaceae</taxon>
        <taxon>Echria</taxon>
    </lineage>
</organism>
<dbReference type="AlphaFoldDB" id="A0AAJ0F8Q3"/>
<feature type="compositionally biased region" description="Polar residues" evidence="1">
    <location>
        <begin position="123"/>
        <end position="132"/>
    </location>
</feature>
<evidence type="ECO:0000313" key="2">
    <source>
        <dbReference type="EMBL" id="KAK1752400.1"/>
    </source>
</evidence>
<reference evidence="2" key="1">
    <citation type="submission" date="2023-06" db="EMBL/GenBank/DDBJ databases">
        <title>Genome-scale phylogeny and comparative genomics of the fungal order Sordariales.</title>
        <authorList>
            <consortium name="Lawrence Berkeley National Laboratory"/>
            <person name="Hensen N."/>
            <person name="Bonometti L."/>
            <person name="Westerberg I."/>
            <person name="Brannstrom I.O."/>
            <person name="Guillou S."/>
            <person name="Cros-Aarteil S."/>
            <person name="Calhoun S."/>
            <person name="Haridas S."/>
            <person name="Kuo A."/>
            <person name="Mondo S."/>
            <person name="Pangilinan J."/>
            <person name="Riley R."/>
            <person name="Labutti K."/>
            <person name="Andreopoulos B."/>
            <person name="Lipzen A."/>
            <person name="Chen C."/>
            <person name="Yanf M."/>
            <person name="Daum C."/>
            <person name="Ng V."/>
            <person name="Clum A."/>
            <person name="Steindorff A."/>
            <person name="Ohm R."/>
            <person name="Martin F."/>
            <person name="Silar P."/>
            <person name="Natvig D."/>
            <person name="Lalanne C."/>
            <person name="Gautier V."/>
            <person name="Ament-Velasquez S.L."/>
            <person name="Kruys A."/>
            <person name="Hutchinson M.I."/>
            <person name="Powell A.J."/>
            <person name="Barry K."/>
            <person name="Miller A.N."/>
            <person name="Grigoriev I.V."/>
            <person name="Debuchy R."/>
            <person name="Gladieux P."/>
            <person name="Thoren M.H."/>
            <person name="Johannesson H."/>
        </authorList>
    </citation>
    <scope>NUCLEOTIDE SEQUENCE</scope>
    <source>
        <strain evidence="2">PSN4</strain>
    </source>
</reference>
<feature type="region of interest" description="Disordered" evidence="1">
    <location>
        <begin position="1"/>
        <end position="107"/>
    </location>
</feature>
<dbReference type="Proteomes" id="UP001239445">
    <property type="component" value="Unassembled WGS sequence"/>
</dbReference>
<dbReference type="EMBL" id="MU839839">
    <property type="protein sequence ID" value="KAK1752400.1"/>
    <property type="molecule type" value="Genomic_DNA"/>
</dbReference>